<dbReference type="InterPro" id="IPR037185">
    <property type="entry name" value="EmrE-like"/>
</dbReference>
<feature type="transmembrane region" description="Helical" evidence="6">
    <location>
        <begin position="7"/>
        <end position="30"/>
    </location>
</feature>
<evidence type="ECO:0000313" key="8">
    <source>
        <dbReference type="Proteomes" id="UP000504607"/>
    </source>
</evidence>
<proteinExistence type="inferred from homology"/>
<keyword evidence="4 6" id="KW-1133">Transmembrane helix</keyword>
<dbReference type="OrthoDB" id="670984at2759"/>
<dbReference type="PANTHER" id="PTHR31218">
    <property type="entry name" value="WAT1-RELATED PROTEIN"/>
    <property type="match status" value="1"/>
</dbReference>
<dbReference type="InParanoid" id="A0A6I9S085"/>
<organism evidence="8 9">
    <name type="scientific">Elaeis guineensis var. tenera</name>
    <name type="common">Oil palm</name>
    <dbReference type="NCBI Taxonomy" id="51953"/>
    <lineage>
        <taxon>Eukaryota</taxon>
        <taxon>Viridiplantae</taxon>
        <taxon>Streptophyta</taxon>
        <taxon>Embryophyta</taxon>
        <taxon>Tracheophyta</taxon>
        <taxon>Spermatophyta</taxon>
        <taxon>Magnoliopsida</taxon>
        <taxon>Liliopsida</taxon>
        <taxon>Arecaceae</taxon>
        <taxon>Arecoideae</taxon>
        <taxon>Cocoseae</taxon>
        <taxon>Elaeidinae</taxon>
        <taxon>Elaeis</taxon>
    </lineage>
</organism>
<sequence>MWSIESIALPLSMVLVQIFTTGMLILSKLVLNQGMFIFALLFYRNAIGAIFVAPFAFFFERGMRRELNGAAFLWIFINSIFINLMAMSLYYYGLRDTNASYAVNFLNSIPVVTFICAVILRVERLGLGSRAGRMKILGTLLCVGGTMVATLYKGKALHLFHHILIHTSTTEGARNHNMLRGTLFLIASCLGYAFWFLTQVKLFRVFPSKYWATMLTCVAGCFQSAVAGVIIERGKAGWCLKWNLKLATIVFSGVLNTGATFCMITWAVSRRGPTYPPMFNSLSVIFTLAFSCLFMGQDLTIGSLLGTCLIIVGLYTFLWGKKRELLLNTTEVGNIEETLNGTGTPR</sequence>
<dbReference type="GO" id="GO:0016020">
    <property type="term" value="C:membrane"/>
    <property type="evidence" value="ECO:0007669"/>
    <property type="project" value="UniProtKB-SubCell"/>
</dbReference>
<gene>
    <name evidence="9" type="primary">LOC105054943</name>
</gene>
<feature type="transmembrane region" description="Helical" evidence="6">
    <location>
        <begin position="302"/>
        <end position="320"/>
    </location>
</feature>
<keyword evidence="5 6" id="KW-0472">Membrane</keyword>
<evidence type="ECO:0000256" key="1">
    <source>
        <dbReference type="ARBA" id="ARBA00004141"/>
    </source>
</evidence>
<comment type="subcellular location">
    <subcellularLocation>
        <location evidence="1 6">Membrane</location>
        <topology evidence="1 6">Multi-pass membrane protein</topology>
    </subcellularLocation>
</comment>
<feature type="transmembrane region" description="Helical" evidence="6">
    <location>
        <begin position="71"/>
        <end position="93"/>
    </location>
</feature>
<evidence type="ECO:0000259" key="7">
    <source>
        <dbReference type="Pfam" id="PF00892"/>
    </source>
</evidence>
<feature type="transmembrane region" description="Helical" evidence="6">
    <location>
        <begin position="246"/>
        <end position="266"/>
    </location>
</feature>
<dbReference type="GeneID" id="105054943"/>
<dbReference type="InterPro" id="IPR000620">
    <property type="entry name" value="EamA_dom"/>
</dbReference>
<protein>
    <recommendedName>
        <fullName evidence="6">WAT1-related protein</fullName>
    </recommendedName>
</protein>
<comment type="similarity">
    <text evidence="2 6">Belongs to the drug/metabolite transporter (DMT) superfamily. Plant drug/metabolite exporter (P-DME) (TC 2.A.7.4) family.</text>
</comment>
<keyword evidence="3 6" id="KW-0812">Transmembrane</keyword>
<feature type="transmembrane region" description="Helical" evidence="6">
    <location>
        <begin position="210"/>
        <end position="231"/>
    </location>
</feature>
<feature type="transmembrane region" description="Helical" evidence="6">
    <location>
        <begin position="278"/>
        <end position="296"/>
    </location>
</feature>
<evidence type="ECO:0000256" key="5">
    <source>
        <dbReference type="ARBA" id="ARBA00023136"/>
    </source>
</evidence>
<name>A0A6I9S085_ELAGV</name>
<feature type="transmembrane region" description="Helical" evidence="6">
    <location>
        <begin position="36"/>
        <end position="59"/>
    </location>
</feature>
<dbReference type="InterPro" id="IPR030184">
    <property type="entry name" value="WAT1-related"/>
</dbReference>
<evidence type="ECO:0000256" key="2">
    <source>
        <dbReference type="ARBA" id="ARBA00007635"/>
    </source>
</evidence>
<evidence type="ECO:0000256" key="4">
    <source>
        <dbReference type="ARBA" id="ARBA00022989"/>
    </source>
</evidence>
<dbReference type="RefSeq" id="XP_010934901.1">
    <property type="nucleotide sequence ID" value="XM_010936599.3"/>
</dbReference>
<dbReference type="AlphaFoldDB" id="A0A6I9S085"/>
<feature type="domain" description="EamA" evidence="7">
    <location>
        <begin position="13"/>
        <end position="149"/>
    </location>
</feature>
<feature type="transmembrane region" description="Helical" evidence="6">
    <location>
        <begin position="99"/>
        <end position="122"/>
    </location>
</feature>
<feature type="transmembrane region" description="Helical" evidence="6">
    <location>
        <begin position="178"/>
        <end position="198"/>
    </location>
</feature>
<keyword evidence="8" id="KW-1185">Reference proteome</keyword>
<evidence type="ECO:0000256" key="6">
    <source>
        <dbReference type="RuleBase" id="RU363077"/>
    </source>
</evidence>
<dbReference type="GO" id="GO:0022857">
    <property type="term" value="F:transmembrane transporter activity"/>
    <property type="evidence" value="ECO:0007669"/>
    <property type="project" value="InterPro"/>
</dbReference>
<dbReference type="KEGG" id="egu:105054943"/>
<evidence type="ECO:0000313" key="9">
    <source>
        <dbReference type="RefSeq" id="XP_010934901.1"/>
    </source>
</evidence>
<reference evidence="9" key="1">
    <citation type="submission" date="2025-08" db="UniProtKB">
        <authorList>
            <consortium name="RefSeq"/>
        </authorList>
    </citation>
    <scope>IDENTIFICATION</scope>
</reference>
<dbReference type="Proteomes" id="UP000504607">
    <property type="component" value="Chromosome 12"/>
</dbReference>
<evidence type="ECO:0000256" key="3">
    <source>
        <dbReference type="ARBA" id="ARBA00022692"/>
    </source>
</evidence>
<feature type="domain" description="EamA" evidence="7">
    <location>
        <begin position="180"/>
        <end position="317"/>
    </location>
</feature>
<accession>A0A6I9S085</accession>
<dbReference type="SUPFAM" id="SSF103481">
    <property type="entry name" value="Multidrug resistance efflux transporter EmrE"/>
    <property type="match status" value="2"/>
</dbReference>
<feature type="transmembrane region" description="Helical" evidence="6">
    <location>
        <begin position="134"/>
        <end position="152"/>
    </location>
</feature>
<dbReference type="Pfam" id="PF00892">
    <property type="entry name" value="EamA"/>
    <property type="match status" value="2"/>
</dbReference>